<gene>
    <name evidence="2" type="ordered locus">Amir_4991</name>
</gene>
<organism evidence="2 3">
    <name type="scientific">Actinosynnema mirum (strain ATCC 29888 / DSM 43827 / JCM 3225 / NBRC 14064 / NCIMB 13271 / NRRL B-12336 / IMRU 3971 / 101)</name>
    <dbReference type="NCBI Taxonomy" id="446462"/>
    <lineage>
        <taxon>Bacteria</taxon>
        <taxon>Bacillati</taxon>
        <taxon>Actinomycetota</taxon>
        <taxon>Actinomycetes</taxon>
        <taxon>Pseudonocardiales</taxon>
        <taxon>Pseudonocardiaceae</taxon>
        <taxon>Actinosynnema</taxon>
    </lineage>
</organism>
<name>C6WRZ5_ACTMD</name>
<evidence type="ECO:0000313" key="3">
    <source>
        <dbReference type="Proteomes" id="UP000002213"/>
    </source>
</evidence>
<accession>C6WRZ5</accession>
<evidence type="ECO:0000256" key="1">
    <source>
        <dbReference type="SAM" id="MobiDB-lite"/>
    </source>
</evidence>
<dbReference type="eggNOG" id="ENOG502ZH4Y">
    <property type="taxonomic scope" value="Bacteria"/>
</dbReference>
<feature type="region of interest" description="Disordered" evidence="1">
    <location>
        <begin position="1"/>
        <end position="59"/>
    </location>
</feature>
<reference evidence="2 3" key="1">
    <citation type="journal article" date="2009" name="Stand. Genomic Sci.">
        <title>Complete genome sequence of Actinosynnema mirum type strain (101).</title>
        <authorList>
            <person name="Land M."/>
            <person name="Lapidus A."/>
            <person name="Mayilraj S."/>
            <person name="Chen F."/>
            <person name="Copeland A."/>
            <person name="Del Rio T.G."/>
            <person name="Nolan M."/>
            <person name="Lucas S."/>
            <person name="Tice H."/>
            <person name="Cheng J.F."/>
            <person name="Chertkov O."/>
            <person name="Bruce D."/>
            <person name="Goodwin L."/>
            <person name="Pitluck S."/>
            <person name="Rohde M."/>
            <person name="Goker M."/>
            <person name="Pati A."/>
            <person name="Ivanova N."/>
            <person name="Mavromatis K."/>
            <person name="Chen A."/>
            <person name="Palaniappan K."/>
            <person name="Hauser L."/>
            <person name="Chang Y.J."/>
            <person name="Jeffries C.C."/>
            <person name="Brettin T."/>
            <person name="Detter J.C."/>
            <person name="Han C."/>
            <person name="Chain P."/>
            <person name="Tindall B.J."/>
            <person name="Bristow J."/>
            <person name="Eisen J.A."/>
            <person name="Markowitz V."/>
            <person name="Hugenholtz P."/>
            <person name="Kyrpides N.C."/>
            <person name="Klenk H.P."/>
        </authorList>
    </citation>
    <scope>NUCLEOTIDE SEQUENCE [LARGE SCALE GENOMIC DNA]</scope>
    <source>
        <strain evidence="3">ATCC 29888 / DSM 43827 / JCM 3225 / NBRC 14064 / NCIMB 13271 / NRRL B-12336 / IMRU 3971 / 101</strain>
    </source>
</reference>
<proteinExistence type="predicted"/>
<dbReference type="Proteomes" id="UP000002213">
    <property type="component" value="Chromosome"/>
</dbReference>
<dbReference type="RefSeq" id="WP_015803702.1">
    <property type="nucleotide sequence ID" value="NC_013093.1"/>
</dbReference>
<sequence length="176" mass="18521">MPQVNGSGATPIGFPGVEPSGAEPVGAPAERPSATTPQAPAGTTAPRADAPPSTGAPTPVPDLVAASVYYSGDVVFRSLNLDRRPPVDVPEHNVYRITENRLYGDDTYQLQPWPGSTAPSRAECAAAVGDSPKRDAEHLQPGSLVCGKTPEGRLFRIEVLSLTPSEITARLVVWDR</sequence>
<dbReference type="AlphaFoldDB" id="C6WRZ5"/>
<keyword evidence="3" id="KW-1185">Reference proteome</keyword>
<dbReference type="STRING" id="446462.Amir_4991"/>
<protein>
    <submittedName>
        <fullName evidence="2">Uncharacterized protein</fullName>
    </submittedName>
</protein>
<dbReference type="EMBL" id="CP001630">
    <property type="protein sequence ID" value="ACU38815.1"/>
    <property type="molecule type" value="Genomic_DNA"/>
</dbReference>
<dbReference type="KEGG" id="ami:Amir_4991"/>
<evidence type="ECO:0000313" key="2">
    <source>
        <dbReference type="EMBL" id="ACU38815.1"/>
    </source>
</evidence>
<dbReference type="HOGENOM" id="CLU_1522055_0_0_11"/>
<feature type="compositionally biased region" description="Low complexity" evidence="1">
    <location>
        <begin position="32"/>
        <end position="46"/>
    </location>
</feature>